<dbReference type="InterPro" id="IPR011250">
    <property type="entry name" value="OMP/PagP_B-barrel"/>
</dbReference>
<evidence type="ECO:0000313" key="3">
    <source>
        <dbReference type="Proteomes" id="UP000039865"/>
    </source>
</evidence>
<organism evidence="2 3">
    <name type="scientific">Stylonychia lemnae</name>
    <name type="common">Ciliate</name>
    <dbReference type="NCBI Taxonomy" id="5949"/>
    <lineage>
        <taxon>Eukaryota</taxon>
        <taxon>Sar</taxon>
        <taxon>Alveolata</taxon>
        <taxon>Ciliophora</taxon>
        <taxon>Intramacronucleata</taxon>
        <taxon>Spirotrichea</taxon>
        <taxon>Stichotrichia</taxon>
        <taxon>Sporadotrichida</taxon>
        <taxon>Oxytrichidae</taxon>
        <taxon>Stylonychinae</taxon>
        <taxon>Stylonychia</taxon>
    </lineage>
</organism>
<protein>
    <recommendedName>
        <fullName evidence="4">Outer membrane protein beta-barrel domain-containing protein</fullName>
    </recommendedName>
</protein>
<sequence length="144" mass="16311">MAQVKPARTIKTPVRAASTPSITPKQTQYTRWSAKAGANISVVYLARNIKDNNNAPGYCGGLNYEINNFIRVSTLYSYFRPINIEPTWLNVRASTTEMNLEMVAHFPNKKTLLYPFVGVSYNTILRGEHGRKEPLGGPQPRYRY</sequence>
<dbReference type="InParanoid" id="A0A078B9Q4"/>
<accession>A0A078B9Q4</accession>
<proteinExistence type="predicted"/>
<feature type="region of interest" description="Disordered" evidence="1">
    <location>
        <begin position="1"/>
        <end position="21"/>
    </location>
</feature>
<keyword evidence="3" id="KW-1185">Reference proteome</keyword>
<dbReference type="AlphaFoldDB" id="A0A078B9Q4"/>
<gene>
    <name evidence="2" type="primary">Contig6216.g6654</name>
    <name evidence="2" type="ORF">STYLEM_20064</name>
</gene>
<evidence type="ECO:0008006" key="4">
    <source>
        <dbReference type="Google" id="ProtNLM"/>
    </source>
</evidence>
<dbReference type="Proteomes" id="UP000039865">
    <property type="component" value="Unassembled WGS sequence"/>
</dbReference>
<reference evidence="2 3" key="1">
    <citation type="submission" date="2014-06" db="EMBL/GenBank/DDBJ databases">
        <authorList>
            <person name="Swart Estienne"/>
        </authorList>
    </citation>
    <scope>NUCLEOTIDE SEQUENCE [LARGE SCALE GENOMIC DNA]</scope>
    <source>
        <strain evidence="2 3">130c</strain>
    </source>
</reference>
<dbReference type="SUPFAM" id="SSF56925">
    <property type="entry name" value="OMPA-like"/>
    <property type="match status" value="1"/>
</dbReference>
<name>A0A078B9Q4_STYLE</name>
<dbReference type="EMBL" id="CCKQ01018921">
    <property type="protein sequence ID" value="CDW90916.1"/>
    <property type="molecule type" value="Genomic_DNA"/>
</dbReference>
<evidence type="ECO:0000313" key="2">
    <source>
        <dbReference type="EMBL" id="CDW90916.1"/>
    </source>
</evidence>
<evidence type="ECO:0000256" key="1">
    <source>
        <dbReference type="SAM" id="MobiDB-lite"/>
    </source>
</evidence>